<dbReference type="OrthoDB" id="2122982at2759"/>
<keyword evidence="2" id="KW-1185">Reference proteome</keyword>
<organism evidence="1 2">
    <name type="scientific">Acanthoscelides obtectus</name>
    <name type="common">Bean weevil</name>
    <name type="synonym">Bruchus obtectus</name>
    <dbReference type="NCBI Taxonomy" id="200917"/>
    <lineage>
        <taxon>Eukaryota</taxon>
        <taxon>Metazoa</taxon>
        <taxon>Ecdysozoa</taxon>
        <taxon>Arthropoda</taxon>
        <taxon>Hexapoda</taxon>
        <taxon>Insecta</taxon>
        <taxon>Pterygota</taxon>
        <taxon>Neoptera</taxon>
        <taxon>Endopterygota</taxon>
        <taxon>Coleoptera</taxon>
        <taxon>Polyphaga</taxon>
        <taxon>Cucujiformia</taxon>
        <taxon>Chrysomeloidea</taxon>
        <taxon>Chrysomelidae</taxon>
        <taxon>Bruchinae</taxon>
        <taxon>Bruchini</taxon>
        <taxon>Acanthoscelides</taxon>
    </lineage>
</organism>
<proteinExistence type="predicted"/>
<evidence type="ECO:0000313" key="2">
    <source>
        <dbReference type="Proteomes" id="UP001152888"/>
    </source>
</evidence>
<protein>
    <submittedName>
        <fullName evidence="1">Uncharacterized protein</fullName>
    </submittedName>
</protein>
<dbReference type="AlphaFoldDB" id="A0A9P0P6G7"/>
<reference evidence="1" key="1">
    <citation type="submission" date="2022-03" db="EMBL/GenBank/DDBJ databases">
        <authorList>
            <person name="Sayadi A."/>
        </authorList>
    </citation>
    <scope>NUCLEOTIDE SEQUENCE</scope>
</reference>
<comment type="caution">
    <text evidence="1">The sequence shown here is derived from an EMBL/GenBank/DDBJ whole genome shotgun (WGS) entry which is preliminary data.</text>
</comment>
<accession>A0A9P0P6G7</accession>
<evidence type="ECO:0000313" key="1">
    <source>
        <dbReference type="EMBL" id="CAH1969006.1"/>
    </source>
</evidence>
<sequence>MRMQDSTCRGKSTCEFRRQSEVSAVDQRSTNYLRVNNFY</sequence>
<dbReference type="EMBL" id="CAKOFQ010006758">
    <property type="protein sequence ID" value="CAH1969006.1"/>
    <property type="molecule type" value="Genomic_DNA"/>
</dbReference>
<dbReference type="Proteomes" id="UP001152888">
    <property type="component" value="Unassembled WGS sequence"/>
</dbReference>
<name>A0A9P0P6G7_ACAOB</name>
<gene>
    <name evidence="1" type="ORF">ACAOBT_LOCUS8177</name>
</gene>